<evidence type="ECO:0000313" key="1">
    <source>
        <dbReference type="Proteomes" id="UP000887576"/>
    </source>
</evidence>
<dbReference type="Proteomes" id="UP000887576">
    <property type="component" value="Unplaced"/>
</dbReference>
<protein>
    <submittedName>
        <fullName evidence="2">Uncharacterized protein</fullName>
    </submittedName>
</protein>
<name>A0AC34PVP7_9BILA</name>
<evidence type="ECO:0000313" key="2">
    <source>
        <dbReference type="WBParaSite" id="JU765_v2.g104.t1"/>
    </source>
</evidence>
<sequence>MATKLSAFFDFVFGVADKNVVNKDLYGSLDERIFSKIAEKQYLMRKSSATIIDSTCGSQSTMDYPFSAFWIPSMGRSFGATVRNHSSKLEPDMNWQASYAASKTKAILQPSFQHRLVSVIMKAGQQKLQLNARFQKQ</sequence>
<reference evidence="2" key="1">
    <citation type="submission" date="2022-11" db="UniProtKB">
        <authorList>
            <consortium name="WormBaseParasite"/>
        </authorList>
    </citation>
    <scope>IDENTIFICATION</scope>
</reference>
<organism evidence="1 2">
    <name type="scientific">Panagrolaimus sp. JU765</name>
    <dbReference type="NCBI Taxonomy" id="591449"/>
    <lineage>
        <taxon>Eukaryota</taxon>
        <taxon>Metazoa</taxon>
        <taxon>Ecdysozoa</taxon>
        <taxon>Nematoda</taxon>
        <taxon>Chromadorea</taxon>
        <taxon>Rhabditida</taxon>
        <taxon>Tylenchina</taxon>
        <taxon>Panagrolaimomorpha</taxon>
        <taxon>Panagrolaimoidea</taxon>
        <taxon>Panagrolaimidae</taxon>
        <taxon>Panagrolaimus</taxon>
    </lineage>
</organism>
<dbReference type="WBParaSite" id="JU765_v2.g104.t1">
    <property type="protein sequence ID" value="JU765_v2.g104.t1"/>
    <property type="gene ID" value="JU765_v2.g104"/>
</dbReference>
<accession>A0AC34PVP7</accession>
<proteinExistence type="predicted"/>